<dbReference type="SMART" id="SM00220">
    <property type="entry name" value="S_TKc"/>
    <property type="match status" value="1"/>
</dbReference>
<keyword evidence="2" id="KW-0808">Transferase</keyword>
<feature type="domain" description="Protein kinase" evidence="1">
    <location>
        <begin position="1"/>
        <end position="169"/>
    </location>
</feature>
<sequence>MSFRTASIFRDALLGLKVMHNNGWIHRDIKPPNIGVMPTGAVLLDIGQAKLLKSGCKLHATPGCTGTINYLAPEREMSEYDQLADIWAMGCIGFEMTYGYHPFSFTVNPWRSGKRYEEMRSRFHAKYREAIDKLSADYKKYLVKKTAGDSEDFLHLGDLIVQMLRHPFAKTSHDCGRRINIDEALNHPAWQPLLFDDPQRKRARLN</sequence>
<proteinExistence type="predicted"/>
<evidence type="ECO:0000259" key="1">
    <source>
        <dbReference type="PROSITE" id="PS50011"/>
    </source>
</evidence>
<keyword evidence="3" id="KW-1185">Reference proteome</keyword>
<dbReference type="EMBL" id="KZ678160">
    <property type="protein sequence ID" value="PSN59235.1"/>
    <property type="molecule type" value="Genomic_DNA"/>
</dbReference>
<dbReference type="Gene3D" id="1.10.510.10">
    <property type="entry name" value="Transferase(Phosphotransferase) domain 1"/>
    <property type="match status" value="1"/>
</dbReference>
<protein>
    <submittedName>
        <fullName evidence="2">Kinase-like protein</fullName>
    </submittedName>
</protein>
<dbReference type="STRING" id="1448308.A0A2T2N1B5"/>
<keyword evidence="2" id="KW-0418">Kinase</keyword>
<dbReference type="SUPFAM" id="SSF56112">
    <property type="entry name" value="Protein kinase-like (PK-like)"/>
    <property type="match status" value="1"/>
</dbReference>
<dbReference type="GO" id="GO:0044773">
    <property type="term" value="P:mitotic DNA damage checkpoint signaling"/>
    <property type="evidence" value="ECO:0007669"/>
    <property type="project" value="TreeGrafter"/>
</dbReference>
<gene>
    <name evidence="2" type="ORF">BS50DRAFT_260237</name>
</gene>
<accession>A0A2T2N1B5</accession>
<name>A0A2T2N1B5_CORCC</name>
<dbReference type="InterPro" id="IPR000719">
    <property type="entry name" value="Prot_kinase_dom"/>
</dbReference>
<dbReference type="GO" id="GO:0005634">
    <property type="term" value="C:nucleus"/>
    <property type="evidence" value="ECO:0007669"/>
    <property type="project" value="TreeGrafter"/>
</dbReference>
<evidence type="ECO:0000313" key="2">
    <source>
        <dbReference type="EMBL" id="PSN59235.1"/>
    </source>
</evidence>
<dbReference type="OrthoDB" id="5979581at2759"/>
<organism evidence="2 3">
    <name type="scientific">Corynespora cassiicola Philippines</name>
    <dbReference type="NCBI Taxonomy" id="1448308"/>
    <lineage>
        <taxon>Eukaryota</taxon>
        <taxon>Fungi</taxon>
        <taxon>Dikarya</taxon>
        <taxon>Ascomycota</taxon>
        <taxon>Pezizomycotina</taxon>
        <taxon>Dothideomycetes</taxon>
        <taxon>Pleosporomycetidae</taxon>
        <taxon>Pleosporales</taxon>
        <taxon>Corynesporascaceae</taxon>
        <taxon>Corynespora</taxon>
    </lineage>
</organism>
<dbReference type="PANTHER" id="PTHR44167:SF24">
    <property type="entry name" value="SERINE_THREONINE-PROTEIN KINASE CHK2"/>
    <property type="match status" value="1"/>
</dbReference>
<dbReference type="PANTHER" id="PTHR44167">
    <property type="entry name" value="OVARIAN-SPECIFIC SERINE/THREONINE-PROTEIN KINASE LOK-RELATED"/>
    <property type="match status" value="1"/>
</dbReference>
<dbReference type="GO" id="GO:0005524">
    <property type="term" value="F:ATP binding"/>
    <property type="evidence" value="ECO:0007669"/>
    <property type="project" value="InterPro"/>
</dbReference>
<dbReference type="PROSITE" id="PS50011">
    <property type="entry name" value="PROTEIN_KINASE_DOM"/>
    <property type="match status" value="1"/>
</dbReference>
<dbReference type="Proteomes" id="UP000240883">
    <property type="component" value="Unassembled WGS sequence"/>
</dbReference>
<dbReference type="GO" id="GO:0005737">
    <property type="term" value="C:cytoplasm"/>
    <property type="evidence" value="ECO:0007669"/>
    <property type="project" value="TreeGrafter"/>
</dbReference>
<dbReference type="InterPro" id="IPR011009">
    <property type="entry name" value="Kinase-like_dom_sf"/>
</dbReference>
<evidence type="ECO:0000313" key="3">
    <source>
        <dbReference type="Proteomes" id="UP000240883"/>
    </source>
</evidence>
<dbReference type="AlphaFoldDB" id="A0A2T2N1B5"/>
<dbReference type="GO" id="GO:0004674">
    <property type="term" value="F:protein serine/threonine kinase activity"/>
    <property type="evidence" value="ECO:0007669"/>
    <property type="project" value="TreeGrafter"/>
</dbReference>
<dbReference type="Pfam" id="PF00069">
    <property type="entry name" value="Pkinase"/>
    <property type="match status" value="1"/>
</dbReference>
<reference evidence="2 3" key="1">
    <citation type="journal article" date="2018" name="Front. Microbiol.">
        <title>Genome-Wide Analysis of Corynespora cassiicola Leaf Fall Disease Putative Effectors.</title>
        <authorList>
            <person name="Lopez D."/>
            <person name="Ribeiro S."/>
            <person name="Label P."/>
            <person name="Fumanal B."/>
            <person name="Venisse J.S."/>
            <person name="Kohler A."/>
            <person name="de Oliveira R.R."/>
            <person name="Labutti K."/>
            <person name="Lipzen A."/>
            <person name="Lail K."/>
            <person name="Bauer D."/>
            <person name="Ohm R.A."/>
            <person name="Barry K.W."/>
            <person name="Spatafora J."/>
            <person name="Grigoriev I.V."/>
            <person name="Martin F.M."/>
            <person name="Pujade-Renaud V."/>
        </authorList>
    </citation>
    <scope>NUCLEOTIDE SEQUENCE [LARGE SCALE GENOMIC DNA]</scope>
    <source>
        <strain evidence="2 3">Philippines</strain>
    </source>
</reference>